<evidence type="ECO:0000256" key="3">
    <source>
        <dbReference type="ARBA" id="ARBA00006402"/>
    </source>
</evidence>
<dbReference type="Pfam" id="PF00512">
    <property type="entry name" value="HisKA"/>
    <property type="match status" value="1"/>
</dbReference>
<dbReference type="InterPro" id="IPR036890">
    <property type="entry name" value="HATPase_C_sf"/>
</dbReference>
<dbReference type="InterPro" id="IPR005467">
    <property type="entry name" value="His_kinase_dom"/>
</dbReference>
<evidence type="ECO:0000256" key="2">
    <source>
        <dbReference type="ARBA" id="ARBA00004236"/>
    </source>
</evidence>
<evidence type="ECO:0000313" key="17">
    <source>
        <dbReference type="Proteomes" id="UP000637628"/>
    </source>
</evidence>
<dbReference type="PRINTS" id="PR00344">
    <property type="entry name" value="BCTRLSENSOR"/>
</dbReference>
<dbReference type="SMART" id="SM00387">
    <property type="entry name" value="HATPase_c"/>
    <property type="match status" value="1"/>
</dbReference>
<keyword evidence="17" id="KW-1185">Reference proteome</keyword>
<dbReference type="Gene3D" id="3.30.565.10">
    <property type="entry name" value="Histidine kinase-like ATPase, C-terminal domain"/>
    <property type="match status" value="1"/>
</dbReference>
<dbReference type="InterPro" id="IPR003594">
    <property type="entry name" value="HATPase_dom"/>
</dbReference>
<dbReference type="Proteomes" id="UP000637628">
    <property type="component" value="Unassembled WGS sequence"/>
</dbReference>
<keyword evidence="6" id="KW-0597">Phosphoprotein</keyword>
<comment type="catalytic activity">
    <reaction evidence="1">
        <text>ATP + protein L-histidine = ADP + protein N-phospho-L-histidine.</text>
        <dbReference type="EC" id="2.7.13.3"/>
    </reaction>
</comment>
<dbReference type="SUPFAM" id="SSF47384">
    <property type="entry name" value="Homodimeric domain of signal transducing histidine kinase"/>
    <property type="match status" value="1"/>
</dbReference>
<proteinExistence type="inferred from homology"/>
<evidence type="ECO:0000256" key="5">
    <source>
        <dbReference type="ARBA" id="ARBA00022543"/>
    </source>
</evidence>
<keyword evidence="11" id="KW-0902">Two-component regulatory system</keyword>
<organism evidence="16 17">
    <name type="scientific">Paractinoplanes durhamensis</name>
    <dbReference type="NCBI Taxonomy" id="113563"/>
    <lineage>
        <taxon>Bacteria</taxon>
        <taxon>Bacillati</taxon>
        <taxon>Actinomycetota</taxon>
        <taxon>Actinomycetes</taxon>
        <taxon>Micromonosporales</taxon>
        <taxon>Micromonosporaceae</taxon>
        <taxon>Paractinoplanes</taxon>
    </lineage>
</organism>
<keyword evidence="10" id="KW-0157">Chromophore</keyword>
<evidence type="ECO:0000256" key="1">
    <source>
        <dbReference type="ARBA" id="ARBA00000085"/>
    </source>
</evidence>
<dbReference type="InterPro" id="IPR004358">
    <property type="entry name" value="Sig_transdc_His_kin-like_C"/>
</dbReference>
<dbReference type="SMART" id="SM00388">
    <property type="entry name" value="HisKA"/>
    <property type="match status" value="1"/>
</dbReference>
<dbReference type="SUPFAM" id="SSF55874">
    <property type="entry name" value="ATPase domain of HSP90 chaperone/DNA topoisomerase II/histidine kinase"/>
    <property type="match status" value="1"/>
</dbReference>
<evidence type="ECO:0000256" key="11">
    <source>
        <dbReference type="ARBA" id="ARBA00023012"/>
    </source>
</evidence>
<evidence type="ECO:0000256" key="7">
    <source>
        <dbReference type="ARBA" id="ARBA00022606"/>
    </source>
</evidence>
<feature type="domain" description="Histidine kinase" evidence="15">
    <location>
        <begin position="529"/>
        <end position="740"/>
    </location>
</feature>
<keyword evidence="7" id="KW-0716">Sensory transduction</keyword>
<evidence type="ECO:0000259" key="15">
    <source>
        <dbReference type="PROSITE" id="PS50109"/>
    </source>
</evidence>
<dbReference type="CDD" id="cd00082">
    <property type="entry name" value="HisKA"/>
    <property type="match status" value="1"/>
</dbReference>
<dbReference type="InterPro" id="IPR035965">
    <property type="entry name" value="PAS-like_dom_sf"/>
</dbReference>
<comment type="caution">
    <text evidence="16">The sequence shown here is derived from an EMBL/GenBank/DDBJ whole genome shotgun (WGS) entry which is preliminary data.</text>
</comment>
<dbReference type="EMBL" id="BOML01000026">
    <property type="protein sequence ID" value="GIE01799.1"/>
    <property type="molecule type" value="Genomic_DNA"/>
</dbReference>
<dbReference type="PANTHER" id="PTHR42878:SF15">
    <property type="entry name" value="BACTERIOPHYTOCHROME"/>
    <property type="match status" value="1"/>
</dbReference>
<evidence type="ECO:0000256" key="6">
    <source>
        <dbReference type="ARBA" id="ARBA00022553"/>
    </source>
</evidence>
<accession>A0ABQ3YWU5</accession>
<comment type="subcellular location">
    <subcellularLocation>
        <location evidence="2">Cell membrane</location>
    </subcellularLocation>
</comment>
<keyword evidence="12" id="KW-0675">Receptor</keyword>
<dbReference type="SUPFAM" id="SSF55785">
    <property type="entry name" value="PYP-like sensor domain (PAS domain)"/>
    <property type="match status" value="1"/>
</dbReference>
<dbReference type="Pfam" id="PF01590">
    <property type="entry name" value="GAF"/>
    <property type="match status" value="1"/>
</dbReference>
<reference evidence="16 17" key="1">
    <citation type="submission" date="2021-01" db="EMBL/GenBank/DDBJ databases">
        <title>Whole genome shotgun sequence of Actinoplanes durhamensis NBRC 14914.</title>
        <authorList>
            <person name="Komaki H."/>
            <person name="Tamura T."/>
        </authorList>
    </citation>
    <scope>NUCLEOTIDE SEQUENCE [LARGE SCALE GENOMIC DNA]</scope>
    <source>
        <strain evidence="16 17">NBRC 14914</strain>
    </source>
</reference>
<evidence type="ECO:0000256" key="12">
    <source>
        <dbReference type="ARBA" id="ARBA00023170"/>
    </source>
</evidence>
<name>A0ABQ3YWU5_9ACTN</name>
<dbReference type="InterPro" id="IPR013654">
    <property type="entry name" value="PAS_2"/>
</dbReference>
<evidence type="ECO:0000256" key="9">
    <source>
        <dbReference type="ARBA" id="ARBA00022777"/>
    </source>
</evidence>
<dbReference type="EC" id="2.7.13.3" evidence="4"/>
<dbReference type="InterPro" id="IPR036097">
    <property type="entry name" value="HisK_dim/P_sf"/>
</dbReference>
<dbReference type="InterPro" id="IPR013515">
    <property type="entry name" value="Phytochrome_cen-reg"/>
</dbReference>
<dbReference type="Gene3D" id="3.30.450.40">
    <property type="match status" value="1"/>
</dbReference>
<dbReference type="InterPro" id="IPR043150">
    <property type="entry name" value="Phytochrome_PHY_sf"/>
</dbReference>
<dbReference type="InterPro" id="IPR029016">
    <property type="entry name" value="GAF-like_dom_sf"/>
</dbReference>
<evidence type="ECO:0000256" key="13">
    <source>
        <dbReference type="ARBA" id="ARBA00039401"/>
    </source>
</evidence>
<gene>
    <name evidence="16" type="ORF">Adu01nite_31490</name>
</gene>
<dbReference type="Gene3D" id="1.10.287.130">
    <property type="match status" value="1"/>
</dbReference>
<evidence type="ECO:0000259" key="14">
    <source>
        <dbReference type="PROSITE" id="PS50046"/>
    </source>
</evidence>
<dbReference type="GO" id="GO:0016301">
    <property type="term" value="F:kinase activity"/>
    <property type="evidence" value="ECO:0007669"/>
    <property type="project" value="UniProtKB-KW"/>
</dbReference>
<feature type="domain" description="Phytochrome chromophore attachment site" evidence="14">
    <location>
        <begin position="153"/>
        <end position="287"/>
    </location>
</feature>
<dbReference type="PROSITE" id="PS50109">
    <property type="entry name" value="HIS_KIN"/>
    <property type="match status" value="1"/>
</dbReference>
<comment type="similarity">
    <text evidence="3">In the N-terminal section; belongs to the phytochrome family.</text>
</comment>
<dbReference type="Pfam" id="PF02518">
    <property type="entry name" value="HATPase_c"/>
    <property type="match status" value="1"/>
</dbReference>
<keyword evidence="9 16" id="KW-0418">Kinase</keyword>
<keyword evidence="5" id="KW-0600">Photoreceptor protein</keyword>
<dbReference type="Gene3D" id="3.30.450.270">
    <property type="match status" value="1"/>
</dbReference>
<dbReference type="InterPro" id="IPR050351">
    <property type="entry name" value="BphY/WalK/GraS-like"/>
</dbReference>
<keyword evidence="8" id="KW-0808">Transferase</keyword>
<evidence type="ECO:0000256" key="10">
    <source>
        <dbReference type="ARBA" id="ARBA00022991"/>
    </source>
</evidence>
<dbReference type="PANTHER" id="PTHR42878">
    <property type="entry name" value="TWO-COMPONENT HISTIDINE KINASE"/>
    <property type="match status" value="1"/>
</dbReference>
<dbReference type="Gene3D" id="3.30.450.20">
    <property type="entry name" value="PAS domain"/>
    <property type="match status" value="1"/>
</dbReference>
<dbReference type="InterPro" id="IPR003661">
    <property type="entry name" value="HisK_dim/P_dom"/>
</dbReference>
<dbReference type="SUPFAM" id="SSF55781">
    <property type="entry name" value="GAF domain-like"/>
    <property type="match status" value="2"/>
</dbReference>
<dbReference type="Pfam" id="PF08446">
    <property type="entry name" value="PAS_2"/>
    <property type="match status" value="1"/>
</dbReference>
<evidence type="ECO:0000256" key="8">
    <source>
        <dbReference type="ARBA" id="ARBA00022679"/>
    </source>
</evidence>
<dbReference type="InterPro" id="IPR016132">
    <property type="entry name" value="Phyto_chromo_attachment"/>
</dbReference>
<evidence type="ECO:0000256" key="4">
    <source>
        <dbReference type="ARBA" id="ARBA00012438"/>
    </source>
</evidence>
<dbReference type="SMART" id="SM00065">
    <property type="entry name" value="GAF"/>
    <property type="match status" value="1"/>
</dbReference>
<protein>
    <recommendedName>
        <fullName evidence="13">Sensor-like histidine kinase SenX3</fullName>
        <ecNumber evidence="4">2.7.13.3</ecNumber>
    </recommendedName>
</protein>
<sequence>MIERTPGWVSARVAAAEKEAGATFDLGQCVQEPIHLLGGVQSYGALVAVEAGRIAVVSANAAGKLGPAAVAGAPVDALLTAGQFETLTALADADTGSTAMMPVELASGRFDVTVHRSGARLMLEFEPAGLAQEFAGFYGPVRQALMRLQRAATVTDACRAAVTEIRELTGYDRVVAYRFESADGPGEVIAEDVVGDWEPWLGLWFPATDIPPQARRLYESNWIRVIADVDDATARLVPPEPPLDLSLSVLRTVSEFHLEYLRNIGVRSSMSVSLLSGGRLWGLIACHGRDVTILGPQVRAACEFFGVALSLHLAALREHDEAAARERSRTMIARLLEQITAEPSAGWPESPAGLSEVIESDAVLVRDADRITVQGDDPGSAVVSALFDALPELTAGEPWHSDRLGEDLPALAGHAAALAGALVLPTGLGRDCVVWLRRERSVARRWATDPAEPVRLGPHGRRLTPRGSTAVFLASVRGRSTPWTANDLAMAVEFGRAVMGIAAAHARRLSALNSELLRSNIDLDSFAHAAAHDLKEPLRGIANTATFITEDATDVDPVTARRLAAIQRLAARMDALLNALLYYSRIGRTELRREQVDLRVAVLRALEVAGPRLTEASVEVGLPEPGEMLDADPVLLDQVLVNLLVNAAKYARRDGDRRVAAGVASADTLVVRDNGIGMPPHLREQAFQLFRRLHPAAELEGSGAGLAIVRRIVERHGGQVWAEDSPDGGTTIRASFPAAGRLSQ</sequence>
<dbReference type="PROSITE" id="PS50046">
    <property type="entry name" value="PHYTOCHROME_2"/>
    <property type="match status" value="1"/>
</dbReference>
<evidence type="ECO:0000313" key="16">
    <source>
        <dbReference type="EMBL" id="GIE01799.1"/>
    </source>
</evidence>
<dbReference type="Pfam" id="PF00360">
    <property type="entry name" value="PHY"/>
    <property type="match status" value="1"/>
</dbReference>
<dbReference type="RefSeq" id="WP_203727571.1">
    <property type="nucleotide sequence ID" value="NZ_BAAATX010000005.1"/>
</dbReference>
<dbReference type="InterPro" id="IPR003018">
    <property type="entry name" value="GAF"/>
</dbReference>